<dbReference type="Proteomes" id="UP000663852">
    <property type="component" value="Unassembled WGS sequence"/>
</dbReference>
<protein>
    <submittedName>
        <fullName evidence="1">Uncharacterized protein</fullName>
    </submittedName>
</protein>
<evidence type="ECO:0000313" key="2">
    <source>
        <dbReference type="Proteomes" id="UP000663852"/>
    </source>
</evidence>
<dbReference type="EMBL" id="CAJNOJ010000047">
    <property type="protein sequence ID" value="CAF0952835.1"/>
    <property type="molecule type" value="Genomic_DNA"/>
</dbReference>
<gene>
    <name evidence="1" type="ORF">EDS130_LOCUS12434</name>
</gene>
<name>A0A814D9J8_ADIRI</name>
<sequence>MNTYSNMLIKVDLSKHFNSFDYSAYFVIVILQRSALTTKHVQLKDLFMPDRAEASYCEQLCLGRGFMTGVQKGAYCTCYYRIRRHRRGATLTEVARKTNVLENS</sequence>
<dbReference type="AlphaFoldDB" id="A0A814D9J8"/>
<organism evidence="1 2">
    <name type="scientific">Adineta ricciae</name>
    <name type="common">Rotifer</name>
    <dbReference type="NCBI Taxonomy" id="249248"/>
    <lineage>
        <taxon>Eukaryota</taxon>
        <taxon>Metazoa</taxon>
        <taxon>Spiralia</taxon>
        <taxon>Gnathifera</taxon>
        <taxon>Rotifera</taxon>
        <taxon>Eurotatoria</taxon>
        <taxon>Bdelloidea</taxon>
        <taxon>Adinetida</taxon>
        <taxon>Adinetidae</taxon>
        <taxon>Adineta</taxon>
    </lineage>
</organism>
<evidence type="ECO:0000313" key="1">
    <source>
        <dbReference type="EMBL" id="CAF0952835.1"/>
    </source>
</evidence>
<comment type="caution">
    <text evidence="1">The sequence shown here is derived from an EMBL/GenBank/DDBJ whole genome shotgun (WGS) entry which is preliminary data.</text>
</comment>
<accession>A0A814D9J8</accession>
<reference evidence="1" key="1">
    <citation type="submission" date="2021-02" db="EMBL/GenBank/DDBJ databases">
        <authorList>
            <person name="Nowell W R."/>
        </authorList>
    </citation>
    <scope>NUCLEOTIDE SEQUENCE</scope>
</reference>
<proteinExistence type="predicted"/>